<dbReference type="PANTHER" id="PTHR47926:SF451">
    <property type="entry name" value="TETRATRICOPEPTIDE-LIKE HELICAL DOMAIN SUPERFAMILY"/>
    <property type="match status" value="1"/>
</dbReference>
<dbReference type="EMBL" id="JAGFBR010000017">
    <property type="protein sequence ID" value="KAH0452301.1"/>
    <property type="molecule type" value="Genomic_DNA"/>
</dbReference>
<dbReference type="PANTHER" id="PTHR47926">
    <property type="entry name" value="PENTATRICOPEPTIDE REPEAT-CONTAINING PROTEIN"/>
    <property type="match status" value="1"/>
</dbReference>
<comment type="caution">
    <text evidence="4">The sequence shown here is derived from an EMBL/GenBank/DDBJ whole genome shotgun (WGS) entry which is preliminary data.</text>
</comment>
<proteinExistence type="predicted"/>
<dbReference type="InterPro" id="IPR002885">
    <property type="entry name" value="PPR_rpt"/>
</dbReference>
<dbReference type="Proteomes" id="UP000775213">
    <property type="component" value="Unassembled WGS sequence"/>
</dbReference>
<dbReference type="Pfam" id="PF01535">
    <property type="entry name" value="PPR"/>
    <property type="match status" value="7"/>
</dbReference>
<dbReference type="SUPFAM" id="SSF48452">
    <property type="entry name" value="TPR-like"/>
    <property type="match status" value="1"/>
</dbReference>
<dbReference type="InterPro" id="IPR046848">
    <property type="entry name" value="E_motif"/>
</dbReference>
<dbReference type="InterPro" id="IPR011990">
    <property type="entry name" value="TPR-like_helical_dom_sf"/>
</dbReference>
<feature type="repeat" description="PPR" evidence="2">
    <location>
        <begin position="366"/>
        <end position="400"/>
    </location>
</feature>
<gene>
    <name evidence="4" type="ORF">IEQ34_019600</name>
</gene>
<evidence type="ECO:0000256" key="2">
    <source>
        <dbReference type="PROSITE-ProRule" id="PRU00708"/>
    </source>
</evidence>
<dbReference type="Pfam" id="PF20431">
    <property type="entry name" value="E_motif"/>
    <property type="match status" value="1"/>
</dbReference>
<dbReference type="Pfam" id="PF13041">
    <property type="entry name" value="PPR_2"/>
    <property type="match status" value="3"/>
</dbReference>
<dbReference type="NCBIfam" id="TIGR00756">
    <property type="entry name" value="PPR"/>
    <property type="match status" value="6"/>
</dbReference>
<feature type="repeat" description="PPR" evidence="2">
    <location>
        <begin position="263"/>
        <end position="297"/>
    </location>
</feature>
<dbReference type="Gene3D" id="1.25.40.10">
    <property type="entry name" value="Tetratricopeptide repeat domain"/>
    <property type="match status" value="5"/>
</dbReference>
<feature type="repeat" description="PPR" evidence="2">
    <location>
        <begin position="165"/>
        <end position="199"/>
    </location>
</feature>
<dbReference type="FunFam" id="1.25.40.10:FF:000090">
    <property type="entry name" value="Pentatricopeptide repeat-containing protein, chloroplastic"/>
    <property type="match status" value="1"/>
</dbReference>
<reference evidence="4 5" key="1">
    <citation type="journal article" date="2021" name="Hortic Res">
        <title>Chromosome-scale assembly of the Dendrobium chrysotoxum genome enhances the understanding of orchid evolution.</title>
        <authorList>
            <person name="Zhang Y."/>
            <person name="Zhang G.Q."/>
            <person name="Zhang D."/>
            <person name="Liu X.D."/>
            <person name="Xu X.Y."/>
            <person name="Sun W.H."/>
            <person name="Yu X."/>
            <person name="Zhu X."/>
            <person name="Wang Z.W."/>
            <person name="Zhao X."/>
            <person name="Zhong W.Y."/>
            <person name="Chen H."/>
            <person name="Yin W.L."/>
            <person name="Huang T."/>
            <person name="Niu S.C."/>
            <person name="Liu Z.J."/>
        </authorList>
    </citation>
    <scope>NUCLEOTIDE SEQUENCE [LARGE SCALE GENOMIC DNA]</scope>
    <source>
        <strain evidence="4">Lindl</strain>
    </source>
</reference>
<sequence length="786" mass="87767">MRRKWKRWRWFSWEEREEWEIVWGLGGLVRRSSWRKRAGGDCFSFASTGVQRIRPSHATSPHIKTPSPPPPPTAAAEFRPSNHLQGLHHLPSIATAPSHPNGFPPLLKTCASLSLLPLGHILHQRAVVLGLTAEPYLATSLLHMYAVNGCISDAHRVFDQMPLRNVVPYSALISAYCRSANLNMAFSIYNKMLNDGIRPNSVTLLGLISGISELCLLQCLHALVSHFGFEEDLIIMNSMMNVYSLCGRADFARMLFDSMPFKDCVSWNSMIAGYSRNGEVKSSMDLIHKMRLAGFFPDQQTYGSLLALFTNNSRCSVQLGCLIQALVITSGFVSDSHLVTSLISMYLKFGKLDYAFMLFDLSLEKDVVLWTAMISGLAHNDRANEALLVFHKMMSTGLIPLNTTIASAVSASAQLGMFRIGASIHGFVLRQKLPLDTAAENSLITLYMKCSHMRQGQQLFELMQNRDLVSWNAVVSGFAHNGHLEEAFYFFIRMISVMQTPDTITIVSLLQSCASLGALHQGRLIHNFMIRHELNSCLSLETSLVDMYFKCGDIKTAQKCFNRMLEQDVVSWSAMIAGYGSHGMGDVALRMYSKFLSTEMKPNNVMFLSVLSACSHSGLVSEGLIIFNSMKEEFGIQPWIEHCACIVDLLCRAGNVEEAFRFFQRTSLMANADVLGIILDACRASGGADLAEEVVKEMIKLKPESSGSYVQLAHNYAAMNCWDGFGQTLTRMRTLGLKKIPGWSFVEVNGNKNTFFANDASHPQWDDILLLLKTFHNEMKDIKPFT</sequence>
<feature type="region of interest" description="Disordered" evidence="3">
    <location>
        <begin position="55"/>
        <end position="75"/>
    </location>
</feature>
<dbReference type="GO" id="GO:0009451">
    <property type="term" value="P:RNA modification"/>
    <property type="evidence" value="ECO:0007669"/>
    <property type="project" value="InterPro"/>
</dbReference>
<evidence type="ECO:0000256" key="1">
    <source>
        <dbReference type="ARBA" id="ARBA00022737"/>
    </source>
</evidence>
<dbReference type="InterPro" id="IPR046960">
    <property type="entry name" value="PPR_At4g14850-like_plant"/>
</dbReference>
<protein>
    <recommendedName>
        <fullName evidence="6">Pentatricopeptide repeat-containing protein</fullName>
    </recommendedName>
</protein>
<evidence type="ECO:0000256" key="3">
    <source>
        <dbReference type="SAM" id="MobiDB-lite"/>
    </source>
</evidence>
<keyword evidence="1" id="KW-0677">Repeat</keyword>
<keyword evidence="5" id="KW-1185">Reference proteome</keyword>
<evidence type="ECO:0000313" key="4">
    <source>
        <dbReference type="EMBL" id="KAH0452301.1"/>
    </source>
</evidence>
<evidence type="ECO:0000313" key="5">
    <source>
        <dbReference type="Proteomes" id="UP000775213"/>
    </source>
</evidence>
<organism evidence="4 5">
    <name type="scientific">Dendrobium chrysotoxum</name>
    <name type="common">Orchid</name>
    <dbReference type="NCBI Taxonomy" id="161865"/>
    <lineage>
        <taxon>Eukaryota</taxon>
        <taxon>Viridiplantae</taxon>
        <taxon>Streptophyta</taxon>
        <taxon>Embryophyta</taxon>
        <taxon>Tracheophyta</taxon>
        <taxon>Spermatophyta</taxon>
        <taxon>Magnoliopsida</taxon>
        <taxon>Liliopsida</taxon>
        <taxon>Asparagales</taxon>
        <taxon>Orchidaceae</taxon>
        <taxon>Epidendroideae</taxon>
        <taxon>Malaxideae</taxon>
        <taxon>Dendrobiinae</taxon>
        <taxon>Dendrobium</taxon>
    </lineage>
</organism>
<name>A0AAV7G7T8_DENCH</name>
<dbReference type="PROSITE" id="PS51375">
    <property type="entry name" value="PPR"/>
    <property type="match status" value="5"/>
</dbReference>
<feature type="repeat" description="PPR" evidence="2">
    <location>
        <begin position="568"/>
        <end position="602"/>
    </location>
</feature>
<dbReference type="AlphaFoldDB" id="A0AAV7G7T8"/>
<dbReference type="FunFam" id="1.25.40.10:FF:000361">
    <property type="entry name" value="Pentatricopeptide repeat-containing protein chloroplastic"/>
    <property type="match status" value="1"/>
</dbReference>
<dbReference type="GO" id="GO:0003723">
    <property type="term" value="F:RNA binding"/>
    <property type="evidence" value="ECO:0007669"/>
    <property type="project" value="InterPro"/>
</dbReference>
<feature type="repeat" description="PPR" evidence="2">
    <location>
        <begin position="467"/>
        <end position="501"/>
    </location>
</feature>
<accession>A0AAV7G7T8</accession>
<evidence type="ECO:0008006" key="6">
    <source>
        <dbReference type="Google" id="ProtNLM"/>
    </source>
</evidence>